<feature type="repeat" description="TPR" evidence="4">
    <location>
        <begin position="74"/>
        <end position="107"/>
    </location>
</feature>
<dbReference type="InterPro" id="IPR019734">
    <property type="entry name" value="TPR_rpt"/>
</dbReference>
<dbReference type="SUPFAM" id="SSF52949">
    <property type="entry name" value="Macro domain-like"/>
    <property type="match status" value="1"/>
</dbReference>
<dbReference type="InterPro" id="IPR043472">
    <property type="entry name" value="Macro_dom-like"/>
</dbReference>
<dbReference type="InterPro" id="IPR001387">
    <property type="entry name" value="Cro/C1-type_HTH"/>
</dbReference>
<name>A0ABR8GNH0_9CYAN</name>
<reference evidence="7 8" key="1">
    <citation type="journal article" date="2020" name="ISME J.">
        <title>Comparative genomics reveals insights into cyanobacterial evolution and habitat adaptation.</title>
        <authorList>
            <person name="Chen M.Y."/>
            <person name="Teng W.K."/>
            <person name="Zhao L."/>
            <person name="Hu C.X."/>
            <person name="Zhou Y.K."/>
            <person name="Han B.P."/>
            <person name="Song L.R."/>
            <person name="Shu W.S."/>
        </authorList>
    </citation>
    <scope>NUCLEOTIDE SEQUENCE [LARGE SCALE GENOMIC DNA]</scope>
    <source>
        <strain evidence="7 8">FACHB-248</strain>
    </source>
</reference>
<dbReference type="InterPro" id="IPR052386">
    <property type="entry name" value="GPSM"/>
</dbReference>
<evidence type="ECO:0000313" key="7">
    <source>
        <dbReference type="EMBL" id="MBD2604777.1"/>
    </source>
</evidence>
<dbReference type="PROSITE" id="PS51154">
    <property type="entry name" value="MACRO"/>
    <property type="match status" value="1"/>
</dbReference>
<feature type="repeat" description="TPR" evidence="4">
    <location>
        <begin position="228"/>
        <end position="261"/>
    </location>
</feature>
<comment type="caution">
    <text evidence="7">The sequence shown here is derived from an EMBL/GenBank/DDBJ whole genome shotgun (WGS) entry which is preliminary data.</text>
</comment>
<keyword evidence="3" id="KW-0677">Repeat</keyword>
<dbReference type="Pfam" id="PF01661">
    <property type="entry name" value="Macro"/>
    <property type="match status" value="1"/>
</dbReference>
<dbReference type="RefSeq" id="WP_029630905.1">
    <property type="nucleotide sequence ID" value="NZ_JACJTA010000015.1"/>
</dbReference>
<dbReference type="SMART" id="SM00028">
    <property type="entry name" value="TPR"/>
    <property type="match status" value="8"/>
</dbReference>
<organism evidence="7 8">
    <name type="scientific">Scytonema hofmannii FACHB-248</name>
    <dbReference type="NCBI Taxonomy" id="1842502"/>
    <lineage>
        <taxon>Bacteria</taxon>
        <taxon>Bacillati</taxon>
        <taxon>Cyanobacteriota</taxon>
        <taxon>Cyanophyceae</taxon>
        <taxon>Nostocales</taxon>
        <taxon>Scytonemataceae</taxon>
        <taxon>Scytonema</taxon>
    </lineage>
</organism>
<dbReference type="PROSITE" id="PS50005">
    <property type="entry name" value="TPR"/>
    <property type="match status" value="5"/>
</dbReference>
<dbReference type="InterPro" id="IPR002589">
    <property type="entry name" value="Macro_dom"/>
</dbReference>
<dbReference type="EMBL" id="JACJTA010000015">
    <property type="protein sequence ID" value="MBD2604777.1"/>
    <property type="molecule type" value="Genomic_DNA"/>
</dbReference>
<gene>
    <name evidence="7" type="ORF">H6G81_09610</name>
</gene>
<protein>
    <submittedName>
        <fullName evidence="7">Tetratricopeptide repeat protein</fullName>
    </submittedName>
</protein>
<keyword evidence="4" id="KW-0802">TPR repeat</keyword>
<keyword evidence="8" id="KW-1185">Reference proteome</keyword>
<evidence type="ECO:0000259" key="6">
    <source>
        <dbReference type="PROSITE" id="PS51154"/>
    </source>
</evidence>
<accession>A0ABR8GNH0</accession>
<dbReference type="Proteomes" id="UP000660380">
    <property type="component" value="Unassembled WGS sequence"/>
</dbReference>
<dbReference type="Pfam" id="PF00515">
    <property type="entry name" value="TPR_1"/>
    <property type="match status" value="1"/>
</dbReference>
<evidence type="ECO:0000313" key="8">
    <source>
        <dbReference type="Proteomes" id="UP000660380"/>
    </source>
</evidence>
<dbReference type="CDD" id="cd00093">
    <property type="entry name" value="HTH_XRE"/>
    <property type="match status" value="1"/>
</dbReference>
<evidence type="ECO:0000256" key="2">
    <source>
        <dbReference type="ARBA" id="ARBA00022490"/>
    </source>
</evidence>
<comment type="subcellular location">
    <subcellularLocation>
        <location evidence="1">Cytoplasm</location>
    </subcellularLocation>
</comment>
<feature type="domain" description="Macro" evidence="6">
    <location>
        <begin position="477"/>
        <end position="656"/>
    </location>
</feature>
<sequence length="1273" mass="142738">MARSLKVSQNSIETLKLALRRSGYARQKDIAEELGLSLTTLTRFFSGQPIQSSVFLEICQKLELDWQELVDDNPELYFERGNANIKSGRYEEAIASYDKAIEIKPDFYEAWLYRGEALTNLGRIEEAIHDYEQSLEICEQIGDVKGKATILNNMAQVFAHQRDIPKAIALFQQSLALTEQIGDVQSEAATLHQLAGIYANKGEVEQAIALYQQSLVISREIGDREGEGTSLIVLGNAYFSLGQYQRAIECYQMSLTIAREIGDRSSEAISLSNLGNAYHFLEQYQQAIECYQMSSTIAQEIGDRYGEVISLSNLGGAYFETTQGDRTENIESAIAVYTSLLEICNRESFPEQWAKTQNNLGLAFSERIRGNKAENLQTAIACYQAALKVYTREAFPYKWADTCMNIGNAYEKIHDDSLDNINCLNNIEYAILFYQDALEIYTHDQFPDECLSVREKLSNAHYLLEHYQREEVEYTSLPQPITRNKALASIELLRANILDLEVDVIVRPTNTTFGFGGNLSQQILERVASTSNLFQILANPPRLSIGEIFVTDAELFSACYLFHMPIDVNANATEATVLQAIRAALNKAESLSNVRTIAFPSVGTGLANLSADNLAFKILKTVASHLENGSRLEKVIFAFIDTRGYQAYVIAHQMLLLETTVAYEILITTSQSVTTVAGKIELSINLRQVQNTKEGYLLQITQDEATGNELNIFLTALGFQFNSDNTTSLPLDSDTANITQTATFNLTALRPGKTTIKAELYCGETYKTTLQTEVEVTAFEEIELRPLIAARSRPVSQPDIILQVRTTWNADISACTFNYHIDSYQQRLLFADDVDYNSQSLSATWVERSHSLLKTTIEEAASSLREDFHSRLVSLGQYLFQSLLPEELQNTFRAIAGFNRPFTLLILADQDAWFPWELLHDGQKFLGDRFIIGRWLWELEKARPYEFPVGAVNVAHYASVEQPELWTELLQSSGAPPPISMQAGIFNDISLFELIRGLHLIRYGQSVDTTNRQDAPVGVNSSSDIQDIEREVQPAKLSLRRNHPLVSLSYLNAGQPELTPLEQTWASTFVRAGCSAFVGSLWAVQPNVEAAFVSAFYHSIWAGQTLGVAFQTARRLAKTVVPESLDWLAYVLFGDPMARPYRPVQGQGYAVVEPIGQEIDDLVSPGSTVRFRVSLRRTPPVWYENRLMEVAEDLSFDDLRVFIVTSGLQVTPGDSILMTRTATGDYLGWFTLTVPTEMESRSVLVQVYFEDGVEPVHNLRFALNIVKQDGEAQ</sequence>
<evidence type="ECO:0000256" key="3">
    <source>
        <dbReference type="ARBA" id="ARBA00022737"/>
    </source>
</evidence>
<dbReference type="PANTHER" id="PTHR45954">
    <property type="entry name" value="LD33695P"/>
    <property type="match status" value="1"/>
</dbReference>
<dbReference type="PANTHER" id="PTHR45954:SF1">
    <property type="entry name" value="LD33695P"/>
    <property type="match status" value="1"/>
</dbReference>
<evidence type="ECO:0000256" key="1">
    <source>
        <dbReference type="ARBA" id="ARBA00004496"/>
    </source>
</evidence>
<feature type="repeat" description="TPR" evidence="4">
    <location>
        <begin position="188"/>
        <end position="221"/>
    </location>
</feature>
<dbReference type="Gene3D" id="3.40.220.10">
    <property type="entry name" value="Leucine Aminopeptidase, subunit E, domain 1"/>
    <property type="match status" value="1"/>
</dbReference>
<feature type="domain" description="HTH cro/C1-type" evidence="5">
    <location>
        <begin position="27"/>
        <end position="69"/>
    </location>
</feature>
<evidence type="ECO:0000256" key="4">
    <source>
        <dbReference type="PROSITE-ProRule" id="PRU00339"/>
    </source>
</evidence>
<feature type="repeat" description="TPR" evidence="4">
    <location>
        <begin position="108"/>
        <end position="141"/>
    </location>
</feature>
<dbReference type="Gene3D" id="1.25.40.10">
    <property type="entry name" value="Tetratricopeptide repeat domain"/>
    <property type="match status" value="3"/>
</dbReference>
<dbReference type="Pfam" id="PF13424">
    <property type="entry name" value="TPR_12"/>
    <property type="match status" value="3"/>
</dbReference>
<dbReference type="SUPFAM" id="SSF48452">
    <property type="entry name" value="TPR-like"/>
    <property type="match status" value="1"/>
</dbReference>
<dbReference type="PROSITE" id="PS50293">
    <property type="entry name" value="TPR_REGION"/>
    <property type="match status" value="1"/>
</dbReference>
<proteinExistence type="predicted"/>
<dbReference type="SUPFAM" id="SSF81901">
    <property type="entry name" value="HCP-like"/>
    <property type="match status" value="1"/>
</dbReference>
<dbReference type="InterPro" id="IPR011990">
    <property type="entry name" value="TPR-like_helical_dom_sf"/>
</dbReference>
<evidence type="ECO:0000259" key="5">
    <source>
        <dbReference type="PROSITE" id="PS50943"/>
    </source>
</evidence>
<feature type="repeat" description="TPR" evidence="4">
    <location>
        <begin position="148"/>
        <end position="181"/>
    </location>
</feature>
<dbReference type="PROSITE" id="PS50943">
    <property type="entry name" value="HTH_CROC1"/>
    <property type="match status" value="1"/>
</dbReference>
<keyword evidence="2" id="KW-0963">Cytoplasm</keyword>